<dbReference type="InterPro" id="IPR002018">
    <property type="entry name" value="CarbesteraseB"/>
</dbReference>
<dbReference type="PANTHER" id="PTHR11559">
    <property type="entry name" value="CARBOXYLESTERASE"/>
    <property type="match status" value="1"/>
</dbReference>
<reference evidence="6" key="2">
    <citation type="submission" date="2025-08" db="UniProtKB">
        <authorList>
            <consortium name="RefSeq"/>
        </authorList>
    </citation>
    <scope>IDENTIFICATION</scope>
</reference>
<keyword evidence="5" id="KW-1185">Reference proteome</keyword>
<dbReference type="EC" id="3.1.1.-" evidence="3"/>
<evidence type="ECO:0000256" key="3">
    <source>
        <dbReference type="RuleBase" id="RU361235"/>
    </source>
</evidence>
<proteinExistence type="inferred from homology"/>
<dbReference type="SUPFAM" id="SSF53474">
    <property type="entry name" value="alpha/beta-Hydrolases"/>
    <property type="match status" value="1"/>
</dbReference>
<dbReference type="InterPro" id="IPR050309">
    <property type="entry name" value="Type-B_Carboxylest/Lipase"/>
</dbReference>
<dbReference type="AlphaFoldDB" id="A0A1S3WNJ8"/>
<dbReference type="InterPro" id="IPR019819">
    <property type="entry name" value="Carboxylesterase_B_CS"/>
</dbReference>
<keyword evidence="2 3" id="KW-0378">Hydrolase</keyword>
<sequence>MDLDSTLMALGNCPVLLKVPGPVSFSGLYRWNAGFLALLLSAPYHEEYSVWALRWGGDFSEPDANKPLRNTELGKVFGKQVTVEGSTMPVNMFLGIPYAAPPLGPLRFETPKPALPWNGLRDATIYPKLCFQNSGWLRSDRHIYKVHYPPLEVSEDCLYLNIFAPAHADLCSNLPVMVWIPGGSFETGSASIFDGSALAAYEDVLVVTIQYRLGIFGFFNTGNWHAKGNWGFLDQVAALTWVQGNIQNFGGDSNSVTIFGESAGAISVSSLILSPLANGLFHKAIMQSGVAIFPYLKAADGDRTKDLQMIANICGCKKSDFLILLQCLRKKSSKELLDIHKKAKSFTRVIDGSFYPDEPLSLLTHKTFNPVPSIIGVNNHECGYLLPMKEFPGVLNGVNKSLAMYLIRTVLHIPPQCLHVVAKEYFPTKHSLTEVRDALLDLFGDVLFVVPALVTAQYHRGAAAPVYFYEFQHRPQCFHDTKPAFVKADHTDEIRFVFGGAFLKGNVVMFEDATEEEKLLSMKMMRYWTNFARTGNPNGKDLPLWPAYSQQRKQYLQLDLNISVGERLKEREEKFWTNTLPLVLYTSGVVLKSFHSLIFLSLLPPLFFSFAS</sequence>
<evidence type="ECO:0000313" key="5">
    <source>
        <dbReference type="Proteomes" id="UP001652624"/>
    </source>
</evidence>
<reference evidence="5" key="1">
    <citation type="submission" date="2025-05" db="UniProtKB">
        <authorList>
            <consortium name="RefSeq"/>
        </authorList>
    </citation>
    <scope>NUCLEOTIDE SEQUENCE [LARGE SCALE GENOMIC DNA]</scope>
</reference>
<dbReference type="CTD" id="221223"/>
<feature type="domain" description="Carboxylesterase type B" evidence="4">
    <location>
        <begin position="67"/>
        <end position="576"/>
    </location>
</feature>
<dbReference type="FunCoup" id="A0A1S3WNJ8">
    <property type="interactions" value="17"/>
</dbReference>
<accession>A0A1S3WNJ8</accession>
<dbReference type="Pfam" id="PF00135">
    <property type="entry name" value="COesterase"/>
    <property type="match status" value="1"/>
</dbReference>
<dbReference type="OrthoDB" id="3200163at2759"/>
<dbReference type="InterPro" id="IPR019826">
    <property type="entry name" value="Carboxylesterase_B_AS"/>
</dbReference>
<dbReference type="InParanoid" id="A0A1S3WNJ8"/>
<dbReference type="Proteomes" id="UP001652624">
    <property type="component" value="Chromosome 2"/>
</dbReference>
<dbReference type="GeneID" id="107523036"/>
<evidence type="ECO:0000256" key="2">
    <source>
        <dbReference type="ARBA" id="ARBA00022801"/>
    </source>
</evidence>
<dbReference type="GO" id="GO:0016787">
    <property type="term" value="F:hydrolase activity"/>
    <property type="evidence" value="ECO:0007669"/>
    <property type="project" value="UniProtKB-KW"/>
</dbReference>
<dbReference type="PROSITE" id="PS00941">
    <property type="entry name" value="CARBOXYLESTERASE_B_2"/>
    <property type="match status" value="1"/>
</dbReference>
<dbReference type="RefSeq" id="XP_016047862.2">
    <property type="nucleotide sequence ID" value="XM_016192376.2"/>
</dbReference>
<dbReference type="PROSITE" id="PS00122">
    <property type="entry name" value="CARBOXYLESTERASE_B_1"/>
    <property type="match status" value="1"/>
</dbReference>
<dbReference type="CDD" id="cd00312">
    <property type="entry name" value="Esterase_lipase"/>
    <property type="match status" value="1"/>
</dbReference>
<dbReference type="InterPro" id="IPR029058">
    <property type="entry name" value="AB_hydrolase_fold"/>
</dbReference>
<comment type="similarity">
    <text evidence="1 3">Belongs to the type-B carboxylesterase/lipase family.</text>
</comment>
<name>A0A1S3WNJ8_ERIEU</name>
<protein>
    <recommendedName>
        <fullName evidence="3">Carboxylic ester hydrolase</fullName>
        <ecNumber evidence="3">3.1.1.-</ecNumber>
    </recommendedName>
</protein>
<dbReference type="Gene3D" id="3.40.50.1820">
    <property type="entry name" value="alpha/beta hydrolase"/>
    <property type="match status" value="1"/>
</dbReference>
<evidence type="ECO:0000259" key="4">
    <source>
        <dbReference type="Pfam" id="PF00135"/>
    </source>
</evidence>
<evidence type="ECO:0000256" key="1">
    <source>
        <dbReference type="ARBA" id="ARBA00005964"/>
    </source>
</evidence>
<evidence type="ECO:0000313" key="6">
    <source>
        <dbReference type="RefSeq" id="XP_016047862.2"/>
    </source>
</evidence>
<gene>
    <name evidence="6" type="primary">CES5A</name>
</gene>
<organism evidence="5 6">
    <name type="scientific">Erinaceus europaeus</name>
    <name type="common">Western European hedgehog</name>
    <dbReference type="NCBI Taxonomy" id="9365"/>
    <lineage>
        <taxon>Eukaryota</taxon>
        <taxon>Metazoa</taxon>
        <taxon>Chordata</taxon>
        <taxon>Craniata</taxon>
        <taxon>Vertebrata</taxon>
        <taxon>Euteleostomi</taxon>
        <taxon>Mammalia</taxon>
        <taxon>Eutheria</taxon>
        <taxon>Laurasiatheria</taxon>
        <taxon>Eulipotyphla</taxon>
        <taxon>Erinaceidae</taxon>
        <taxon>Erinaceinae</taxon>
        <taxon>Erinaceus</taxon>
    </lineage>
</organism>